<keyword evidence="1" id="KW-0812">Transmembrane</keyword>
<dbReference type="EMBL" id="BORT01000040">
    <property type="protein sequence ID" value="GIO50908.1"/>
    <property type="molecule type" value="Genomic_DNA"/>
</dbReference>
<feature type="transmembrane region" description="Helical" evidence="1">
    <location>
        <begin position="20"/>
        <end position="42"/>
    </location>
</feature>
<evidence type="ECO:0000313" key="2">
    <source>
        <dbReference type="EMBL" id="GIO50908.1"/>
    </source>
</evidence>
<accession>A0A920CW11</accession>
<dbReference type="AlphaFoldDB" id="A0A920CW11"/>
<feature type="transmembrane region" description="Helical" evidence="1">
    <location>
        <begin position="54"/>
        <end position="74"/>
    </location>
</feature>
<sequence>MVKSDDVFITYKEVKRFSYWIWLIIAPISILMWVGAFTQIIMGKPFGSKPANDITLLILWVIFGIIFPAAFYSIKYKIELNSERLLIGLLPFYKKKIRLDEIGSCKVVSINPLLEFGGWGLRFNGQKVGLMVKGNKGIEIILKNKEIYVIASERMEELYEQLNLKITN</sequence>
<keyword evidence="3" id="KW-1185">Reference proteome</keyword>
<dbReference type="InterPro" id="IPR046139">
    <property type="entry name" value="DUF6141"/>
</dbReference>
<proteinExistence type="predicted"/>
<reference evidence="2 3" key="1">
    <citation type="submission" date="2021-03" db="EMBL/GenBank/DDBJ databases">
        <title>Antimicrobial resistance genes in bacteria isolated from Japanese honey, and their potential for conferring macrolide and lincosamide resistance in the American foulbrood pathogen Paenibacillus larvae.</title>
        <authorList>
            <person name="Okamoto M."/>
            <person name="Kumagai M."/>
            <person name="Kanamori H."/>
            <person name="Takamatsu D."/>
        </authorList>
    </citation>
    <scope>NUCLEOTIDE SEQUENCE [LARGE SCALE GENOMIC DNA]</scope>
    <source>
        <strain evidence="2 3">J34TS1</strain>
    </source>
</reference>
<organism evidence="2 3">
    <name type="scientific">Paenibacillus azoreducens</name>
    <dbReference type="NCBI Taxonomy" id="116718"/>
    <lineage>
        <taxon>Bacteria</taxon>
        <taxon>Bacillati</taxon>
        <taxon>Bacillota</taxon>
        <taxon>Bacilli</taxon>
        <taxon>Bacillales</taxon>
        <taxon>Paenibacillaceae</taxon>
        <taxon>Paenibacillus</taxon>
    </lineage>
</organism>
<name>A0A920CW11_9BACL</name>
<keyword evidence="1" id="KW-1133">Transmembrane helix</keyword>
<dbReference type="Proteomes" id="UP000682811">
    <property type="component" value="Unassembled WGS sequence"/>
</dbReference>
<gene>
    <name evidence="2" type="ORF">J34TS1_56730</name>
</gene>
<comment type="caution">
    <text evidence="2">The sequence shown here is derived from an EMBL/GenBank/DDBJ whole genome shotgun (WGS) entry which is preliminary data.</text>
</comment>
<dbReference type="RefSeq" id="WP_212980995.1">
    <property type="nucleotide sequence ID" value="NZ_AP025343.1"/>
</dbReference>
<evidence type="ECO:0000256" key="1">
    <source>
        <dbReference type="SAM" id="Phobius"/>
    </source>
</evidence>
<keyword evidence="1" id="KW-0472">Membrane</keyword>
<evidence type="ECO:0000313" key="3">
    <source>
        <dbReference type="Proteomes" id="UP000682811"/>
    </source>
</evidence>
<protein>
    <submittedName>
        <fullName evidence="2">Uncharacterized protein</fullName>
    </submittedName>
</protein>
<dbReference type="Pfam" id="PF19638">
    <property type="entry name" value="DUF6141"/>
    <property type="match status" value="1"/>
</dbReference>